<evidence type="ECO:0000313" key="1">
    <source>
        <dbReference type="EMBL" id="KYD19484.1"/>
    </source>
</evidence>
<dbReference type="AlphaFoldDB" id="A0A150M4F2"/>
<evidence type="ECO:0000313" key="2">
    <source>
        <dbReference type="Proteomes" id="UP000075683"/>
    </source>
</evidence>
<dbReference type="STRING" id="301148.B4135_0131"/>
<reference evidence="1 2" key="1">
    <citation type="submission" date="2016-01" db="EMBL/GenBank/DDBJ databases">
        <title>Draft Genome Sequences of Seven Thermophilic Sporeformers Isolated from Foods.</title>
        <authorList>
            <person name="Berendsen E.M."/>
            <person name="Wells-Bennik M.H."/>
            <person name="Krawcyk A.O."/>
            <person name="De Jong A."/>
            <person name="Holsappel S."/>
            <person name="Eijlander R.T."/>
            <person name="Kuipers O.P."/>
        </authorList>
    </citation>
    <scope>NUCLEOTIDE SEQUENCE [LARGE SCALE GENOMIC DNA]</scope>
    <source>
        <strain evidence="1 2">B4135</strain>
    </source>
</reference>
<accession>A0A150M4F2</accession>
<gene>
    <name evidence="1" type="ORF">B4135_0131</name>
</gene>
<dbReference type="Proteomes" id="UP000075683">
    <property type="component" value="Unassembled WGS sequence"/>
</dbReference>
<proteinExistence type="predicted"/>
<name>A0A150M4F2_9BACI</name>
<organism evidence="1 2">
    <name type="scientific">Caldibacillus debilis</name>
    <dbReference type="NCBI Taxonomy" id="301148"/>
    <lineage>
        <taxon>Bacteria</taxon>
        <taxon>Bacillati</taxon>
        <taxon>Bacillota</taxon>
        <taxon>Bacilli</taxon>
        <taxon>Bacillales</taxon>
        <taxon>Bacillaceae</taxon>
        <taxon>Caldibacillus</taxon>
    </lineage>
</organism>
<dbReference type="EMBL" id="LQYT01000038">
    <property type="protein sequence ID" value="KYD19484.1"/>
    <property type="molecule type" value="Genomic_DNA"/>
</dbReference>
<comment type="caution">
    <text evidence="1">The sequence shown here is derived from an EMBL/GenBank/DDBJ whole genome shotgun (WGS) entry which is preliminary data.</text>
</comment>
<sequence>MNPSPFRKECAAFCRSRIQVADPIQKELPDRTGRGLFCCGREDLFVNGLLAPVGKLRAILRDRGIRPGPFPRLPVRSSR</sequence>
<protein>
    <submittedName>
        <fullName evidence="1">Uncharacterized protein</fullName>
    </submittedName>
</protein>